<evidence type="ECO:0000313" key="2">
    <source>
        <dbReference type="Proteomes" id="UP001172386"/>
    </source>
</evidence>
<gene>
    <name evidence="1" type="ORF">H2198_001840</name>
</gene>
<reference evidence="1" key="1">
    <citation type="submission" date="2022-10" db="EMBL/GenBank/DDBJ databases">
        <title>Culturing micro-colonial fungi from biological soil crusts in the Mojave desert and describing Neophaeococcomyces mojavensis, and introducing the new genera and species Taxawa tesnikishii.</title>
        <authorList>
            <person name="Kurbessoian T."/>
            <person name="Stajich J.E."/>
        </authorList>
    </citation>
    <scope>NUCLEOTIDE SEQUENCE</scope>
    <source>
        <strain evidence="1">JES_112</strain>
    </source>
</reference>
<evidence type="ECO:0000313" key="1">
    <source>
        <dbReference type="EMBL" id="KAJ9661664.1"/>
    </source>
</evidence>
<name>A0ACC3AGD7_9EURO</name>
<comment type="caution">
    <text evidence="1">The sequence shown here is derived from an EMBL/GenBank/DDBJ whole genome shotgun (WGS) entry which is preliminary data.</text>
</comment>
<accession>A0ACC3AGD7</accession>
<keyword evidence="2" id="KW-1185">Reference proteome</keyword>
<proteinExistence type="predicted"/>
<dbReference type="EMBL" id="JAPDRQ010000021">
    <property type="protein sequence ID" value="KAJ9661664.1"/>
    <property type="molecule type" value="Genomic_DNA"/>
</dbReference>
<organism evidence="1 2">
    <name type="scientific">Neophaeococcomyces mojaviensis</name>
    <dbReference type="NCBI Taxonomy" id="3383035"/>
    <lineage>
        <taxon>Eukaryota</taxon>
        <taxon>Fungi</taxon>
        <taxon>Dikarya</taxon>
        <taxon>Ascomycota</taxon>
        <taxon>Pezizomycotina</taxon>
        <taxon>Eurotiomycetes</taxon>
        <taxon>Chaetothyriomycetidae</taxon>
        <taxon>Chaetothyriales</taxon>
        <taxon>Chaetothyriales incertae sedis</taxon>
        <taxon>Neophaeococcomyces</taxon>
    </lineage>
</organism>
<dbReference type="Proteomes" id="UP001172386">
    <property type="component" value="Unassembled WGS sequence"/>
</dbReference>
<sequence>MVSQTQPTLPSSCLQVLQTHTAPINTLAFSHSGGTFILTGSSDRQIHLSRTEPSSSKTTSTTSAITNEPSASGNIPTAPVITTPIQRYTSHGYPVLSIAVTQPNNHFASSSADRSGPFLWDIQTPDTTLRRFGGNSPSPHTSRITCVSFAADDSILASGSDDRSIRLWDMKSRDARPLMILEEAKDGISALVTRDTEIISGSTDGRLRSYDARMGRCTVDVQPGPVTSLDLSRDGRAILVGCLDGKIRYMDRENGNCLRTFPPDAKLGGDEGYVNKSLRLQSCLAQNESLVLSGSEADGRVRAWDVLSGKQIGSVEVSSAGKVLSVVKWREGSEIENRRGVWAAGGVDGVVKVYG</sequence>
<protein>
    <submittedName>
        <fullName evidence="1">Uncharacterized protein</fullName>
    </submittedName>
</protein>